<gene>
    <name evidence="3" type="ORF">GIB67_006934</name>
</gene>
<keyword evidence="1" id="KW-0812">Transmembrane</keyword>
<feature type="transmembrane region" description="Helical" evidence="1">
    <location>
        <begin position="20"/>
        <end position="39"/>
    </location>
</feature>
<dbReference type="Proteomes" id="UP000541444">
    <property type="component" value="Unassembled WGS sequence"/>
</dbReference>
<sequence>MRKTSSTFSSFSYNNKTLQVGLWSVWVSGFILIVISLYATQRLPFLKDPKLISNKGEPNTPNVTIFSAPSSFTGSVGTRQVLAIRSWLALSPKVNVVLFGRDPYLVSFAGALGHRVAVESDIDFTFLGTPFFHSMVARSRASHSDISVLIDPDTVLLPDFMSTLIFANKLDHDWLLIATSPNVSQFKFHLDGHSKCWLRENGEGINVKKLQDFVAQKRQWGYFDGRMLMAWNTGELPLHAGVLPPFLYGKGLHYQWIINEALSSDFRFVFDASGAISSFYPDDLGNWAKPDINEKRSWEYRDTAENVAYPYRDQSSSSLWKGRILRSRREKKWMNCVKNIKSLERNLDSELIFELSIPLSIPFSLETLLSLAVDKDRTIVLAVAGNSYRDMLLSWVCRLRHLQVSNFVVCALDNEIYQFSVLQGLPVFKDPLAPSNISFNDCHFGTECFQRVTKVKSRLVLQILKMGYNVLLSDVDVYWFKNPLPFVSSFGHSTLVVQSDEYNETGPINLPRRLNSGFYFAHSDGVTITAMEKVVKHASTSALSEQPSFYDVLCGEGGVNRLGDDRCFEPETNLTVQFLDRNLFPNGAYRNLWEKANVRAACEREGCIILHNNWINGRKKKLERQMCSFFRLARCVKGESRKKKALNDALIISDLDAQQKDMNVRIVHAGRLVELYADEISASEVMEMHPGMCVTRPEVFKRPHECILQPEEKLLPGQKFYLVPHTILQKLKRKHPEKVQVVVEGEVVGIKLNDRRSEKKVRVRKERNYSEDYMFYAKDFYLSNERWSECVLRRREGELEKAFSPPIKRPRVCHGFGWRPSLASVKEVSP</sequence>
<dbReference type="GO" id="GO:0016757">
    <property type="term" value="F:glycosyltransferase activity"/>
    <property type="evidence" value="ECO:0007669"/>
    <property type="project" value="InterPro"/>
</dbReference>
<reference evidence="3 4" key="1">
    <citation type="journal article" date="2020" name="IScience">
        <title>Genome Sequencing of the Endangered Kingdonia uniflora (Circaeasteraceae, Ranunculales) Reveals Potential Mechanisms of Evolutionary Specialization.</title>
        <authorList>
            <person name="Sun Y."/>
            <person name="Deng T."/>
            <person name="Zhang A."/>
            <person name="Moore M.J."/>
            <person name="Landis J.B."/>
            <person name="Lin N."/>
            <person name="Zhang H."/>
            <person name="Zhang X."/>
            <person name="Huang J."/>
            <person name="Zhang X."/>
            <person name="Sun H."/>
            <person name="Wang H."/>
        </authorList>
    </citation>
    <scope>NUCLEOTIDE SEQUENCE [LARGE SCALE GENOMIC DNA]</scope>
    <source>
        <strain evidence="3">TB1705</strain>
        <tissue evidence="3">Leaf</tissue>
    </source>
</reference>
<feature type="domain" description="Nucleotide-diphospho-sugar transferase" evidence="2">
    <location>
        <begin position="404"/>
        <end position="624"/>
    </location>
</feature>
<evidence type="ECO:0000259" key="2">
    <source>
        <dbReference type="Pfam" id="PF03407"/>
    </source>
</evidence>
<name>A0A7J7NGD3_9MAGN</name>
<dbReference type="InterPro" id="IPR044575">
    <property type="entry name" value="RAY1-like"/>
</dbReference>
<organism evidence="3 4">
    <name type="scientific">Kingdonia uniflora</name>
    <dbReference type="NCBI Taxonomy" id="39325"/>
    <lineage>
        <taxon>Eukaryota</taxon>
        <taxon>Viridiplantae</taxon>
        <taxon>Streptophyta</taxon>
        <taxon>Embryophyta</taxon>
        <taxon>Tracheophyta</taxon>
        <taxon>Spermatophyta</taxon>
        <taxon>Magnoliopsida</taxon>
        <taxon>Ranunculales</taxon>
        <taxon>Circaeasteraceae</taxon>
        <taxon>Kingdonia</taxon>
    </lineage>
</organism>
<evidence type="ECO:0000313" key="3">
    <source>
        <dbReference type="EMBL" id="KAF6166301.1"/>
    </source>
</evidence>
<evidence type="ECO:0000313" key="4">
    <source>
        <dbReference type="Proteomes" id="UP000541444"/>
    </source>
</evidence>
<dbReference type="AlphaFoldDB" id="A0A7J7NGD3"/>
<dbReference type="PANTHER" id="PTHR47483">
    <property type="entry name" value="BETA-ARABINOFURANOSYLTRANSFERASE RAY1"/>
    <property type="match status" value="1"/>
</dbReference>
<comment type="caution">
    <text evidence="3">The sequence shown here is derived from an EMBL/GenBank/DDBJ whole genome shotgun (WGS) entry which is preliminary data.</text>
</comment>
<dbReference type="Pfam" id="PF14009">
    <property type="entry name" value="PADRE"/>
    <property type="match status" value="1"/>
</dbReference>
<dbReference type="EMBL" id="JACGCM010000798">
    <property type="protein sequence ID" value="KAF6166301.1"/>
    <property type="molecule type" value="Genomic_DNA"/>
</dbReference>
<dbReference type="PANTHER" id="PTHR47483:SF1">
    <property type="entry name" value="BETA-ARABINOFURANOSYLTRANSFERASE RAY1"/>
    <property type="match status" value="1"/>
</dbReference>
<protein>
    <recommendedName>
        <fullName evidence="2">Nucleotide-diphospho-sugar transferase domain-containing protein</fullName>
    </recommendedName>
</protein>
<accession>A0A7J7NGD3</accession>
<proteinExistence type="predicted"/>
<keyword evidence="1" id="KW-0472">Membrane</keyword>
<keyword evidence="1" id="KW-1133">Transmembrane helix</keyword>
<evidence type="ECO:0000256" key="1">
    <source>
        <dbReference type="SAM" id="Phobius"/>
    </source>
</evidence>
<keyword evidence="4" id="KW-1185">Reference proteome</keyword>
<dbReference type="Pfam" id="PF03407">
    <property type="entry name" value="Nucleotid_trans"/>
    <property type="match status" value="1"/>
</dbReference>
<dbReference type="InterPro" id="IPR005069">
    <property type="entry name" value="Nucl-diP-sugar_transferase"/>
</dbReference>
<dbReference type="OrthoDB" id="540503at2759"/>
<dbReference type="InterPro" id="IPR025322">
    <property type="entry name" value="PADRE_dom"/>
</dbReference>